<protein>
    <submittedName>
        <fullName evidence="1">Uncharacterized protein</fullName>
    </submittedName>
</protein>
<dbReference type="EMBL" id="JXLP01000005">
    <property type="protein sequence ID" value="KIL78855.1"/>
    <property type="molecule type" value="Genomic_DNA"/>
</dbReference>
<reference evidence="1 2" key="1">
    <citation type="submission" date="2015-01" db="EMBL/GenBank/DDBJ databases">
        <title>Genome Assembly of Bacillus badius MTCC 1458.</title>
        <authorList>
            <person name="Verma A."/>
            <person name="Khatri I."/>
            <person name="Mual P."/>
            <person name="Subramanian S."/>
            <person name="Krishnamurthi S."/>
        </authorList>
    </citation>
    <scope>NUCLEOTIDE SEQUENCE [LARGE SCALE GENOMIC DNA]</scope>
    <source>
        <strain evidence="1 2">MTCC 1458</strain>
    </source>
</reference>
<keyword evidence="2" id="KW-1185">Reference proteome</keyword>
<proteinExistence type="predicted"/>
<dbReference type="Proteomes" id="UP000031982">
    <property type="component" value="Unassembled WGS sequence"/>
</dbReference>
<name>A0ABR5AW87_BACBA</name>
<sequence length="77" mass="9109">MVRETEMADYNNWLEENQITNVKKIHGRTSLKETNGEYKFLELEKSPAYVVFDTKSVVYKAYTEEDLIKFLKENSPN</sequence>
<gene>
    <name evidence="1" type="ORF">SD77_3656</name>
</gene>
<organism evidence="1 2">
    <name type="scientific">Bacillus badius</name>
    <dbReference type="NCBI Taxonomy" id="1455"/>
    <lineage>
        <taxon>Bacteria</taxon>
        <taxon>Bacillati</taxon>
        <taxon>Bacillota</taxon>
        <taxon>Bacilli</taxon>
        <taxon>Bacillales</taxon>
        <taxon>Bacillaceae</taxon>
        <taxon>Pseudobacillus</taxon>
    </lineage>
</organism>
<comment type="caution">
    <text evidence="1">The sequence shown here is derived from an EMBL/GenBank/DDBJ whole genome shotgun (WGS) entry which is preliminary data.</text>
</comment>
<evidence type="ECO:0000313" key="2">
    <source>
        <dbReference type="Proteomes" id="UP000031982"/>
    </source>
</evidence>
<evidence type="ECO:0000313" key="1">
    <source>
        <dbReference type="EMBL" id="KIL78855.1"/>
    </source>
</evidence>
<accession>A0ABR5AW87</accession>